<protein>
    <submittedName>
        <fullName evidence="4">N-acetyltransferase</fullName>
    </submittedName>
</protein>
<accession>A0A6G6WCX1</accession>
<evidence type="ECO:0000313" key="4">
    <source>
        <dbReference type="EMBL" id="QIG42890.1"/>
    </source>
</evidence>
<keyword evidence="5" id="KW-1185">Reference proteome</keyword>
<dbReference type="EMBL" id="CP049257">
    <property type="protein sequence ID" value="QIG42890.1"/>
    <property type="molecule type" value="Genomic_DNA"/>
</dbReference>
<gene>
    <name evidence="4" type="ORF">G5V58_09015</name>
</gene>
<keyword evidence="1 4" id="KW-0808">Transferase</keyword>
<dbReference type="Proteomes" id="UP000502996">
    <property type="component" value="Chromosome"/>
</dbReference>
<evidence type="ECO:0000256" key="2">
    <source>
        <dbReference type="ARBA" id="ARBA00023315"/>
    </source>
</evidence>
<dbReference type="RefSeq" id="WP_165231318.1">
    <property type="nucleotide sequence ID" value="NZ_CP049257.1"/>
</dbReference>
<proteinExistence type="predicted"/>
<organism evidence="4 5">
    <name type="scientific">Nocardioides anomalus</name>
    <dbReference type="NCBI Taxonomy" id="2712223"/>
    <lineage>
        <taxon>Bacteria</taxon>
        <taxon>Bacillati</taxon>
        <taxon>Actinomycetota</taxon>
        <taxon>Actinomycetes</taxon>
        <taxon>Propionibacteriales</taxon>
        <taxon>Nocardioidaceae</taxon>
        <taxon>Nocardioides</taxon>
    </lineage>
</organism>
<evidence type="ECO:0000256" key="1">
    <source>
        <dbReference type="ARBA" id="ARBA00022679"/>
    </source>
</evidence>
<name>A0A6G6WCX1_9ACTN</name>
<dbReference type="Gene3D" id="3.40.630.30">
    <property type="match status" value="1"/>
</dbReference>
<dbReference type="PROSITE" id="PS51186">
    <property type="entry name" value="GNAT"/>
    <property type="match status" value="1"/>
</dbReference>
<dbReference type="InterPro" id="IPR050832">
    <property type="entry name" value="Bact_Acetyltransf"/>
</dbReference>
<dbReference type="InterPro" id="IPR016181">
    <property type="entry name" value="Acyl_CoA_acyltransferase"/>
</dbReference>
<dbReference type="SUPFAM" id="SSF55729">
    <property type="entry name" value="Acyl-CoA N-acyltransferases (Nat)"/>
    <property type="match status" value="1"/>
</dbReference>
<evidence type="ECO:0000259" key="3">
    <source>
        <dbReference type="PROSITE" id="PS51186"/>
    </source>
</evidence>
<dbReference type="GO" id="GO:0016747">
    <property type="term" value="F:acyltransferase activity, transferring groups other than amino-acyl groups"/>
    <property type="evidence" value="ECO:0007669"/>
    <property type="project" value="InterPro"/>
</dbReference>
<keyword evidence="2" id="KW-0012">Acyltransferase</keyword>
<dbReference type="Pfam" id="PF00583">
    <property type="entry name" value="Acetyltransf_1"/>
    <property type="match status" value="1"/>
</dbReference>
<dbReference type="PANTHER" id="PTHR43877:SF1">
    <property type="entry name" value="ACETYLTRANSFERASE"/>
    <property type="match status" value="1"/>
</dbReference>
<dbReference type="PANTHER" id="PTHR43877">
    <property type="entry name" value="AMINOALKYLPHOSPHONATE N-ACETYLTRANSFERASE-RELATED-RELATED"/>
    <property type="match status" value="1"/>
</dbReference>
<dbReference type="CDD" id="cd04301">
    <property type="entry name" value="NAT_SF"/>
    <property type="match status" value="1"/>
</dbReference>
<reference evidence="4 5" key="1">
    <citation type="submission" date="2020-02" db="EMBL/GenBank/DDBJ databases">
        <title>Full genome sequence of Nocardioides sp. R-3366.</title>
        <authorList>
            <person name="Im W.-T."/>
        </authorList>
    </citation>
    <scope>NUCLEOTIDE SEQUENCE [LARGE SCALE GENOMIC DNA]</scope>
    <source>
        <strain evidence="4 5">R-3366</strain>
    </source>
</reference>
<sequence>MIRAYCPDDAAAVRTVVSDAFGAEGARVADLAEALRATHGRAELVAEEDGDVVGHVLLSRSWIDARPALVEVLVLSPLSVAPAHQRRGTGTALVAAAIDAARALGVPAVFLEGDPAYYSARGFAPATPRGFTRPSVRIPEAAFQVVLLPAHEPWMSGALVYGEPFWSYDGVGLRDPHLASIEQAFES</sequence>
<dbReference type="InterPro" id="IPR000182">
    <property type="entry name" value="GNAT_dom"/>
</dbReference>
<feature type="domain" description="N-acetyltransferase" evidence="3">
    <location>
        <begin position="1"/>
        <end position="166"/>
    </location>
</feature>
<dbReference type="KEGG" id="nano:G5V58_09015"/>
<dbReference type="AlphaFoldDB" id="A0A6G6WCX1"/>
<evidence type="ECO:0000313" key="5">
    <source>
        <dbReference type="Proteomes" id="UP000502996"/>
    </source>
</evidence>